<evidence type="ECO:0000256" key="2">
    <source>
        <dbReference type="ARBA" id="ARBA00022490"/>
    </source>
</evidence>
<comment type="subcellular location">
    <subcellularLocation>
        <location evidence="1">Cytoplasm</location>
        <location evidence="1">Cytoskeleton</location>
        <location evidence="1">Spindle</location>
    </subcellularLocation>
</comment>
<comment type="caution">
    <text evidence="14">The sequence shown here is derived from an EMBL/GenBank/DDBJ whole genome shotgun (WGS) entry which is preliminary data.</text>
</comment>
<feature type="binding site" evidence="10">
    <location>
        <begin position="76"/>
        <end position="83"/>
    </location>
    <ligand>
        <name>ATP</name>
        <dbReference type="ChEBI" id="CHEBI:30616"/>
    </ligand>
</feature>
<dbReference type="Gene3D" id="3.40.850.10">
    <property type="entry name" value="Kinesin motor domain"/>
    <property type="match status" value="1"/>
</dbReference>
<evidence type="ECO:0000256" key="6">
    <source>
        <dbReference type="ARBA" id="ARBA00022840"/>
    </source>
</evidence>
<dbReference type="GO" id="GO:0005876">
    <property type="term" value="C:spindle microtubule"/>
    <property type="evidence" value="ECO:0007669"/>
    <property type="project" value="TreeGrafter"/>
</dbReference>
<organism evidence="14 15">
    <name type="scientific">Lanius ludovicianus</name>
    <name type="common">Loggerhead shrike</name>
    <dbReference type="NCBI Taxonomy" id="28713"/>
    <lineage>
        <taxon>Eukaryota</taxon>
        <taxon>Metazoa</taxon>
        <taxon>Chordata</taxon>
        <taxon>Craniata</taxon>
        <taxon>Vertebrata</taxon>
        <taxon>Euteleostomi</taxon>
        <taxon>Archelosauria</taxon>
        <taxon>Archosauria</taxon>
        <taxon>Dinosauria</taxon>
        <taxon>Saurischia</taxon>
        <taxon>Theropoda</taxon>
        <taxon>Coelurosauria</taxon>
        <taxon>Aves</taxon>
        <taxon>Neognathae</taxon>
        <taxon>Neoaves</taxon>
        <taxon>Telluraves</taxon>
        <taxon>Australaves</taxon>
        <taxon>Passeriformes</taxon>
        <taxon>Corvoidea</taxon>
        <taxon>Laniidae</taxon>
        <taxon>Lanius</taxon>
    </lineage>
</organism>
<keyword evidence="5 10" id="KW-0547">Nucleotide-binding</keyword>
<dbReference type="PROSITE" id="PS00411">
    <property type="entry name" value="KINESIN_MOTOR_1"/>
    <property type="match status" value="1"/>
</dbReference>
<evidence type="ECO:0000256" key="1">
    <source>
        <dbReference type="ARBA" id="ARBA00004186"/>
    </source>
</evidence>
<evidence type="ECO:0000256" key="10">
    <source>
        <dbReference type="PROSITE-ProRule" id="PRU00283"/>
    </source>
</evidence>
<keyword evidence="3" id="KW-0597">Phosphoprotein</keyword>
<dbReference type="PROSITE" id="PS50067">
    <property type="entry name" value="KINESIN_MOTOR_2"/>
    <property type="match status" value="1"/>
</dbReference>
<dbReference type="Proteomes" id="UP000547499">
    <property type="component" value="Unassembled WGS sequence"/>
</dbReference>
<dbReference type="InterPro" id="IPR036961">
    <property type="entry name" value="Kinesin_motor_dom_sf"/>
</dbReference>
<feature type="coiled-coil region" evidence="12">
    <location>
        <begin position="513"/>
        <end position="540"/>
    </location>
</feature>
<evidence type="ECO:0000256" key="9">
    <source>
        <dbReference type="ARBA" id="ARBA00023212"/>
    </source>
</evidence>
<reference evidence="14 15" key="1">
    <citation type="submission" date="2019-09" db="EMBL/GenBank/DDBJ databases">
        <title>Bird 10,000 Genomes (B10K) Project - Family phase.</title>
        <authorList>
            <person name="Zhang G."/>
        </authorList>
    </citation>
    <scope>NUCLEOTIDE SEQUENCE [LARGE SCALE GENOMIC DNA]</scope>
    <source>
        <strain evidence="14">B10K-DU-001-65</strain>
        <tissue evidence="14">Muscle</tissue>
    </source>
</reference>
<sequence>KGCVTIEDAQTVILNAPKESSAMKNSERGIGHAVHSFTFSQVFGPETTQSEFFEGSMKDIVRAYVNGVNGLVFTYGVTNAGKTFTIQGTSKDLGILPRSLDVIFNHIRGRHYLKMNFKPYLSNDVKKLEDEQVKQEEALKTYILASLKEVSNQMLLKAILCLIFELFLCFGLAEKNFVPLDVHKTNMHQRTQASVWISFCEIYNEYVYDLLNVLSTSKTQRRRVLRICEDQGGNCYIKDLKWINVQSTEEACRLLKIGNKNRSFACTRMNEQSSRSHSIFSIRLIKLTDEHQPCVVGVSELSFCDLAGSERCNKTHVFGDRLKEAGNINNSLHILGKCIAALKQNQNPKMKPSYIPFRESKLTRLFQPFFCGKGKACMIVNINQHTSTYDETLHVMKFSAIARQVIQTILPKNFGCFPPKLVGGDGKPIVHFDANTSVDDFPDSTETSAEEEVDITILSHEDLLKAAENLKEKLVAERQSKLLLEVKIRKEMAEAMFQQLLETEEAWRQVILHNRLEDMKDSYEEKLESKFEMYKEAIKKHAYMCAMEQIEDHYVPIEEFLAEQEKVE</sequence>
<keyword evidence="4 11" id="KW-0493">Microtubule</keyword>
<keyword evidence="9" id="KW-0206">Cytoskeleton</keyword>
<dbReference type="Pfam" id="PF00225">
    <property type="entry name" value="Kinesin"/>
    <property type="match status" value="1"/>
</dbReference>
<feature type="non-terminal residue" evidence="14">
    <location>
        <position position="568"/>
    </location>
</feature>
<dbReference type="GO" id="GO:0090307">
    <property type="term" value="P:mitotic spindle assembly"/>
    <property type="evidence" value="ECO:0007669"/>
    <property type="project" value="TreeGrafter"/>
</dbReference>
<dbReference type="GO" id="GO:0072686">
    <property type="term" value="C:mitotic spindle"/>
    <property type="evidence" value="ECO:0007669"/>
    <property type="project" value="TreeGrafter"/>
</dbReference>
<evidence type="ECO:0000259" key="13">
    <source>
        <dbReference type="PROSITE" id="PS50067"/>
    </source>
</evidence>
<protein>
    <recommendedName>
        <fullName evidence="11">Kinesin-like protein</fullName>
    </recommendedName>
</protein>
<evidence type="ECO:0000313" key="14">
    <source>
        <dbReference type="EMBL" id="NWT81245.1"/>
    </source>
</evidence>
<feature type="non-terminal residue" evidence="14">
    <location>
        <position position="1"/>
    </location>
</feature>
<dbReference type="GO" id="GO:0005634">
    <property type="term" value="C:nucleus"/>
    <property type="evidence" value="ECO:0007669"/>
    <property type="project" value="TreeGrafter"/>
</dbReference>
<dbReference type="GO" id="GO:0008017">
    <property type="term" value="F:microtubule binding"/>
    <property type="evidence" value="ECO:0007669"/>
    <property type="project" value="InterPro"/>
</dbReference>
<dbReference type="PANTHER" id="PTHR47970:SF29">
    <property type="entry name" value="KINESIN FAMILY MEMBER 20B"/>
    <property type="match status" value="1"/>
</dbReference>
<dbReference type="GO" id="GO:0005524">
    <property type="term" value="F:ATP binding"/>
    <property type="evidence" value="ECO:0007669"/>
    <property type="project" value="UniProtKB-UniRule"/>
</dbReference>
<dbReference type="GO" id="GO:0008574">
    <property type="term" value="F:plus-end-directed microtubule motor activity"/>
    <property type="evidence" value="ECO:0007669"/>
    <property type="project" value="TreeGrafter"/>
</dbReference>
<name>A0A7K5RPN9_LANLU</name>
<dbReference type="InterPro" id="IPR001752">
    <property type="entry name" value="Kinesin_motor_dom"/>
</dbReference>
<gene>
    <name evidence="14" type="primary">Kif20a_0</name>
    <name evidence="14" type="ORF">LANLUD_R01643</name>
</gene>
<dbReference type="InterPro" id="IPR047149">
    <property type="entry name" value="KIF11-like"/>
</dbReference>
<evidence type="ECO:0000256" key="12">
    <source>
        <dbReference type="SAM" id="Coils"/>
    </source>
</evidence>
<keyword evidence="7 12" id="KW-0175">Coiled coil</keyword>
<evidence type="ECO:0000256" key="7">
    <source>
        <dbReference type="ARBA" id="ARBA00023054"/>
    </source>
</evidence>
<keyword evidence="2" id="KW-0963">Cytoplasm</keyword>
<evidence type="ECO:0000256" key="5">
    <source>
        <dbReference type="ARBA" id="ARBA00022741"/>
    </source>
</evidence>
<keyword evidence="15" id="KW-1185">Reference proteome</keyword>
<keyword evidence="8 10" id="KW-0505">Motor protein</keyword>
<evidence type="ECO:0000256" key="8">
    <source>
        <dbReference type="ARBA" id="ARBA00023175"/>
    </source>
</evidence>
<feature type="domain" description="Kinesin motor" evidence="13">
    <location>
        <begin position="1"/>
        <end position="405"/>
    </location>
</feature>
<dbReference type="GO" id="GO:0007018">
    <property type="term" value="P:microtubule-based movement"/>
    <property type="evidence" value="ECO:0007669"/>
    <property type="project" value="InterPro"/>
</dbReference>
<keyword evidence="6 10" id="KW-0067">ATP-binding</keyword>
<dbReference type="EMBL" id="VYXG01003220">
    <property type="protein sequence ID" value="NWT81245.1"/>
    <property type="molecule type" value="Genomic_DNA"/>
</dbReference>
<evidence type="ECO:0000313" key="15">
    <source>
        <dbReference type="Proteomes" id="UP000547499"/>
    </source>
</evidence>
<evidence type="ECO:0000256" key="4">
    <source>
        <dbReference type="ARBA" id="ARBA00022701"/>
    </source>
</evidence>
<dbReference type="PANTHER" id="PTHR47970">
    <property type="entry name" value="KINESIN-LIKE PROTEIN KIF11"/>
    <property type="match status" value="1"/>
</dbReference>
<evidence type="ECO:0000256" key="11">
    <source>
        <dbReference type="RuleBase" id="RU000394"/>
    </source>
</evidence>
<dbReference type="SMART" id="SM00129">
    <property type="entry name" value="KISc"/>
    <property type="match status" value="1"/>
</dbReference>
<proteinExistence type="inferred from homology"/>
<evidence type="ECO:0000256" key="3">
    <source>
        <dbReference type="ARBA" id="ARBA00022553"/>
    </source>
</evidence>
<dbReference type="PRINTS" id="PR00380">
    <property type="entry name" value="KINESINHEAVY"/>
</dbReference>
<dbReference type="InterPro" id="IPR027417">
    <property type="entry name" value="P-loop_NTPase"/>
</dbReference>
<dbReference type="GO" id="GO:0051231">
    <property type="term" value="P:spindle elongation"/>
    <property type="evidence" value="ECO:0007669"/>
    <property type="project" value="TreeGrafter"/>
</dbReference>
<dbReference type="InterPro" id="IPR019821">
    <property type="entry name" value="Kinesin_motor_CS"/>
</dbReference>
<dbReference type="AlphaFoldDB" id="A0A7K5RPN9"/>
<comment type="similarity">
    <text evidence="10 11">Belongs to the TRAFAC class myosin-kinesin ATPase superfamily. Kinesin family.</text>
</comment>
<dbReference type="SUPFAM" id="SSF52540">
    <property type="entry name" value="P-loop containing nucleoside triphosphate hydrolases"/>
    <property type="match status" value="1"/>
</dbReference>
<accession>A0A7K5RPN9</accession>